<dbReference type="OrthoDB" id="420076at2759"/>
<evidence type="ECO:0000256" key="3">
    <source>
        <dbReference type="ARBA" id="ARBA00006702"/>
    </source>
</evidence>
<dbReference type="Gene3D" id="3.60.40.10">
    <property type="entry name" value="PPM-type phosphatase domain"/>
    <property type="match status" value="1"/>
</dbReference>
<evidence type="ECO:0000256" key="5">
    <source>
        <dbReference type="ARBA" id="ARBA00022723"/>
    </source>
</evidence>
<dbReference type="FunFam" id="3.60.40.10:FF:000020">
    <property type="entry name" value="Probable protein phosphatase 2C 42"/>
    <property type="match status" value="1"/>
</dbReference>
<evidence type="ECO:0000256" key="7">
    <source>
        <dbReference type="ARBA" id="ARBA00022842"/>
    </source>
</evidence>
<dbReference type="InterPro" id="IPR015655">
    <property type="entry name" value="PP2C"/>
</dbReference>
<comment type="cofactor">
    <cofactor evidence="1">
        <name>Mn(2+)</name>
        <dbReference type="ChEBI" id="CHEBI:29035"/>
    </cofactor>
</comment>
<feature type="domain" description="PPM-type phosphatase" evidence="13">
    <location>
        <begin position="60"/>
        <end position="359"/>
    </location>
</feature>
<keyword evidence="15" id="KW-1185">Reference proteome</keyword>
<dbReference type="GO" id="GO:0004722">
    <property type="term" value="F:protein serine/threonine phosphatase activity"/>
    <property type="evidence" value="ECO:0007669"/>
    <property type="project" value="UniProtKB-EC"/>
</dbReference>
<comment type="similarity">
    <text evidence="3 12">Belongs to the PP2C family.</text>
</comment>
<evidence type="ECO:0000256" key="11">
    <source>
        <dbReference type="ARBA" id="ARBA00048336"/>
    </source>
</evidence>
<dbReference type="PANTHER" id="PTHR47992">
    <property type="entry name" value="PROTEIN PHOSPHATASE"/>
    <property type="match status" value="1"/>
</dbReference>
<proteinExistence type="inferred from homology"/>
<evidence type="ECO:0000256" key="8">
    <source>
        <dbReference type="ARBA" id="ARBA00022912"/>
    </source>
</evidence>
<organism evidence="14 15">
    <name type="scientific">Carnegiea gigantea</name>
    <dbReference type="NCBI Taxonomy" id="171969"/>
    <lineage>
        <taxon>Eukaryota</taxon>
        <taxon>Viridiplantae</taxon>
        <taxon>Streptophyta</taxon>
        <taxon>Embryophyta</taxon>
        <taxon>Tracheophyta</taxon>
        <taxon>Spermatophyta</taxon>
        <taxon>Magnoliopsida</taxon>
        <taxon>eudicotyledons</taxon>
        <taxon>Gunneridae</taxon>
        <taxon>Pentapetalae</taxon>
        <taxon>Caryophyllales</taxon>
        <taxon>Cactineae</taxon>
        <taxon>Cactaceae</taxon>
        <taxon>Cactoideae</taxon>
        <taxon>Echinocereeae</taxon>
        <taxon>Carnegiea</taxon>
    </lineage>
</organism>
<keyword evidence="9" id="KW-0464">Manganese</keyword>
<dbReference type="Proteomes" id="UP001153076">
    <property type="component" value="Unassembled WGS sequence"/>
</dbReference>
<dbReference type="PROSITE" id="PS01032">
    <property type="entry name" value="PPM_1"/>
    <property type="match status" value="1"/>
</dbReference>
<name>A0A9Q1KP42_9CARY</name>
<dbReference type="AlphaFoldDB" id="A0A9Q1KP42"/>
<dbReference type="PROSITE" id="PS51746">
    <property type="entry name" value="PPM_2"/>
    <property type="match status" value="1"/>
</dbReference>
<evidence type="ECO:0000256" key="4">
    <source>
        <dbReference type="ARBA" id="ARBA00013081"/>
    </source>
</evidence>
<keyword evidence="7" id="KW-0460">Magnesium</keyword>
<evidence type="ECO:0000256" key="6">
    <source>
        <dbReference type="ARBA" id="ARBA00022801"/>
    </source>
</evidence>
<dbReference type="Pfam" id="PF00481">
    <property type="entry name" value="PP2C"/>
    <property type="match status" value="1"/>
</dbReference>
<accession>A0A9Q1KP42</accession>
<keyword evidence="8 12" id="KW-0904">Protein phosphatase</keyword>
<dbReference type="SMART" id="SM00332">
    <property type="entry name" value="PP2Cc"/>
    <property type="match status" value="1"/>
</dbReference>
<dbReference type="SUPFAM" id="SSF81606">
    <property type="entry name" value="PP2C-like"/>
    <property type="match status" value="1"/>
</dbReference>
<keyword evidence="5" id="KW-0479">Metal-binding</keyword>
<evidence type="ECO:0000256" key="1">
    <source>
        <dbReference type="ARBA" id="ARBA00001936"/>
    </source>
</evidence>
<protein>
    <recommendedName>
        <fullName evidence="4">protein-serine/threonine phosphatase</fullName>
        <ecNumber evidence="4">3.1.3.16</ecNumber>
    </recommendedName>
</protein>
<comment type="caution">
    <text evidence="14">The sequence shown here is derived from an EMBL/GenBank/DDBJ whole genome shotgun (WGS) entry which is preliminary data.</text>
</comment>
<gene>
    <name evidence="14" type="ORF">Cgig2_031860</name>
</gene>
<dbReference type="InterPro" id="IPR036457">
    <property type="entry name" value="PPM-type-like_dom_sf"/>
</dbReference>
<comment type="catalytic activity">
    <reaction evidence="10">
        <text>O-phospho-L-seryl-[protein] + H2O = L-seryl-[protein] + phosphate</text>
        <dbReference type="Rhea" id="RHEA:20629"/>
        <dbReference type="Rhea" id="RHEA-COMP:9863"/>
        <dbReference type="Rhea" id="RHEA-COMP:11604"/>
        <dbReference type="ChEBI" id="CHEBI:15377"/>
        <dbReference type="ChEBI" id="CHEBI:29999"/>
        <dbReference type="ChEBI" id="CHEBI:43474"/>
        <dbReference type="ChEBI" id="CHEBI:83421"/>
        <dbReference type="EC" id="3.1.3.16"/>
    </reaction>
</comment>
<evidence type="ECO:0000256" key="9">
    <source>
        <dbReference type="ARBA" id="ARBA00023211"/>
    </source>
</evidence>
<sequence>MFSRMKKTALACWRPVRRYARMKKDDHTDDEAGSSAGDWFSGGHAPLLWSRDLEKHFLGELSFAVFQANQVLEDYSQVETGRETTFVGVYDGHGGHAAAEYTSDHLFLHLMEIAGENRAISEDAIRSAFSATEDGFLTHVSMERKIKPEIAACGSCCLVGIIWKETLYVANLGDSRAVIGSLSRPDKIVAEQLNKEHNACMEEVREELKSMHPDDSTILEMKQGVWRIKGIIQVSRSIGDGYLKRPEFALGPSFPRFHFSEPIRRPVLTAEPSVYTRVLQPNDEFLIFASDGLWEHLSNQEAVEIVHNHPRMGIAKRLIKEAFKNVLRKWGITKEALKNVEKGVRRRYHDDITVVVLFLDHVPNEKTTVSVPELSLRAFVDTAGPSGFNTFQERT</sequence>
<dbReference type="InterPro" id="IPR001932">
    <property type="entry name" value="PPM-type_phosphatase-like_dom"/>
</dbReference>
<dbReference type="InterPro" id="IPR000222">
    <property type="entry name" value="PP2C_BS"/>
</dbReference>
<evidence type="ECO:0000259" key="13">
    <source>
        <dbReference type="PROSITE" id="PS51746"/>
    </source>
</evidence>
<dbReference type="EC" id="3.1.3.16" evidence="4"/>
<evidence type="ECO:0000256" key="12">
    <source>
        <dbReference type="RuleBase" id="RU003465"/>
    </source>
</evidence>
<reference evidence="14" key="1">
    <citation type="submission" date="2022-04" db="EMBL/GenBank/DDBJ databases">
        <title>Carnegiea gigantea Genome sequencing and assembly v2.</title>
        <authorList>
            <person name="Copetti D."/>
            <person name="Sanderson M.J."/>
            <person name="Burquez A."/>
            <person name="Wojciechowski M.F."/>
        </authorList>
    </citation>
    <scope>NUCLEOTIDE SEQUENCE</scope>
    <source>
        <strain evidence="14">SGP5-SGP5p</strain>
        <tissue evidence="14">Aerial part</tissue>
    </source>
</reference>
<dbReference type="CDD" id="cd00143">
    <property type="entry name" value="PP2Cc"/>
    <property type="match status" value="1"/>
</dbReference>
<evidence type="ECO:0000313" key="15">
    <source>
        <dbReference type="Proteomes" id="UP001153076"/>
    </source>
</evidence>
<comment type="catalytic activity">
    <reaction evidence="11">
        <text>O-phospho-L-threonyl-[protein] + H2O = L-threonyl-[protein] + phosphate</text>
        <dbReference type="Rhea" id="RHEA:47004"/>
        <dbReference type="Rhea" id="RHEA-COMP:11060"/>
        <dbReference type="Rhea" id="RHEA-COMP:11605"/>
        <dbReference type="ChEBI" id="CHEBI:15377"/>
        <dbReference type="ChEBI" id="CHEBI:30013"/>
        <dbReference type="ChEBI" id="CHEBI:43474"/>
        <dbReference type="ChEBI" id="CHEBI:61977"/>
        <dbReference type="EC" id="3.1.3.16"/>
    </reaction>
</comment>
<comment type="cofactor">
    <cofactor evidence="2">
        <name>Mg(2+)</name>
        <dbReference type="ChEBI" id="CHEBI:18420"/>
    </cofactor>
</comment>
<dbReference type="EMBL" id="JAKOGI010000032">
    <property type="protein sequence ID" value="KAJ8448136.1"/>
    <property type="molecule type" value="Genomic_DNA"/>
</dbReference>
<evidence type="ECO:0000313" key="14">
    <source>
        <dbReference type="EMBL" id="KAJ8448136.1"/>
    </source>
</evidence>
<keyword evidence="6 12" id="KW-0378">Hydrolase</keyword>
<evidence type="ECO:0000256" key="2">
    <source>
        <dbReference type="ARBA" id="ARBA00001946"/>
    </source>
</evidence>
<evidence type="ECO:0000256" key="10">
    <source>
        <dbReference type="ARBA" id="ARBA00047761"/>
    </source>
</evidence>
<dbReference type="GO" id="GO:0046872">
    <property type="term" value="F:metal ion binding"/>
    <property type="evidence" value="ECO:0007669"/>
    <property type="project" value="UniProtKB-KW"/>
</dbReference>